<keyword evidence="1" id="KW-0812">Transmembrane</keyword>
<dbReference type="eggNOG" id="ENOG5030ZES">
    <property type="taxonomic scope" value="Bacteria"/>
</dbReference>
<organism evidence="2 3">
    <name type="scientific">Flavobacterium subsaxonicum WB 4.1-42 = DSM 21790</name>
    <dbReference type="NCBI Taxonomy" id="1121898"/>
    <lineage>
        <taxon>Bacteria</taxon>
        <taxon>Pseudomonadati</taxon>
        <taxon>Bacteroidota</taxon>
        <taxon>Flavobacteriia</taxon>
        <taxon>Flavobacteriales</taxon>
        <taxon>Flavobacteriaceae</taxon>
        <taxon>Flavobacterium</taxon>
    </lineage>
</organism>
<feature type="transmembrane region" description="Helical" evidence="1">
    <location>
        <begin position="35"/>
        <end position="57"/>
    </location>
</feature>
<protein>
    <submittedName>
        <fullName evidence="2">Uncharacterized protein</fullName>
    </submittedName>
</protein>
<feature type="transmembrane region" description="Helical" evidence="1">
    <location>
        <begin position="12"/>
        <end position="29"/>
    </location>
</feature>
<dbReference type="Proteomes" id="UP000030111">
    <property type="component" value="Unassembled WGS sequence"/>
</dbReference>
<dbReference type="EMBL" id="JRLY01000008">
    <property type="protein sequence ID" value="KGO92757.1"/>
    <property type="molecule type" value="Genomic_DNA"/>
</dbReference>
<evidence type="ECO:0000313" key="2">
    <source>
        <dbReference type="EMBL" id="KGO92757.1"/>
    </source>
</evidence>
<evidence type="ECO:0000313" key="3">
    <source>
        <dbReference type="Proteomes" id="UP000030111"/>
    </source>
</evidence>
<evidence type="ECO:0000256" key="1">
    <source>
        <dbReference type="SAM" id="Phobius"/>
    </source>
</evidence>
<feature type="transmembrane region" description="Helical" evidence="1">
    <location>
        <begin position="92"/>
        <end position="112"/>
    </location>
</feature>
<dbReference type="RefSeq" id="WP_026992838.1">
    <property type="nucleotide sequence ID" value="NZ_JRLY01000008.1"/>
</dbReference>
<name>A0A0A2MJF9_9FLAO</name>
<feature type="transmembrane region" description="Helical" evidence="1">
    <location>
        <begin position="66"/>
        <end position="86"/>
    </location>
</feature>
<reference evidence="2 3" key="1">
    <citation type="submission" date="2013-09" db="EMBL/GenBank/DDBJ databases">
        <authorList>
            <person name="Zeng Z."/>
            <person name="Chen C."/>
        </authorList>
    </citation>
    <scope>NUCLEOTIDE SEQUENCE [LARGE SCALE GENOMIC DNA]</scope>
    <source>
        <strain evidence="2 3">WB 4.1-42</strain>
    </source>
</reference>
<keyword evidence="1" id="KW-1133">Transmembrane helix</keyword>
<dbReference type="OrthoDB" id="1372962at2"/>
<accession>A0A0A2MJF9</accession>
<sequence length="117" mass="13023">MEISSNLNYIKSSNLIFISTALGLINAILSQDIFSSAFVICIEILTLGILIGIGILVRMGKEWIKYVLLFLFLFGLLGLPATIAYLKEYPLNGIITVIVSLFQIWSLILLFIKPKTV</sequence>
<dbReference type="AlphaFoldDB" id="A0A0A2MJF9"/>
<proteinExistence type="predicted"/>
<gene>
    <name evidence="2" type="ORF">Q766_11615</name>
</gene>
<keyword evidence="3" id="KW-1185">Reference proteome</keyword>
<comment type="caution">
    <text evidence="2">The sequence shown here is derived from an EMBL/GenBank/DDBJ whole genome shotgun (WGS) entry which is preliminary data.</text>
</comment>
<keyword evidence="1" id="KW-0472">Membrane</keyword>